<comment type="caution">
    <text evidence="1">The sequence shown here is derived from an EMBL/GenBank/DDBJ whole genome shotgun (WGS) entry which is preliminary data.</text>
</comment>
<evidence type="ECO:0000313" key="2">
    <source>
        <dbReference type="Proteomes" id="UP000263642"/>
    </source>
</evidence>
<dbReference type="EMBL" id="DQAY01000141">
    <property type="protein sequence ID" value="HCO25896.1"/>
    <property type="molecule type" value="Genomic_DNA"/>
</dbReference>
<dbReference type="Proteomes" id="UP000263642">
    <property type="component" value="Unassembled WGS sequence"/>
</dbReference>
<gene>
    <name evidence="1" type="ORF">DIT97_23780</name>
</gene>
<protein>
    <submittedName>
        <fullName evidence="1">Uncharacterized protein</fullName>
    </submittedName>
</protein>
<organism evidence="1 2">
    <name type="scientific">Gimesia maris</name>
    <dbReference type="NCBI Taxonomy" id="122"/>
    <lineage>
        <taxon>Bacteria</taxon>
        <taxon>Pseudomonadati</taxon>
        <taxon>Planctomycetota</taxon>
        <taxon>Planctomycetia</taxon>
        <taxon>Planctomycetales</taxon>
        <taxon>Planctomycetaceae</taxon>
        <taxon>Gimesia</taxon>
    </lineage>
</organism>
<name>A0A3D3RBB0_9PLAN</name>
<reference evidence="1 2" key="1">
    <citation type="journal article" date="2018" name="Nat. Biotechnol.">
        <title>A standardized bacterial taxonomy based on genome phylogeny substantially revises the tree of life.</title>
        <authorList>
            <person name="Parks D.H."/>
            <person name="Chuvochina M."/>
            <person name="Waite D.W."/>
            <person name="Rinke C."/>
            <person name="Skarshewski A."/>
            <person name="Chaumeil P.A."/>
            <person name="Hugenholtz P."/>
        </authorList>
    </citation>
    <scope>NUCLEOTIDE SEQUENCE [LARGE SCALE GENOMIC DNA]</scope>
    <source>
        <strain evidence="1">UBA9375</strain>
    </source>
</reference>
<accession>A0A3D3RBB0</accession>
<dbReference type="AlphaFoldDB" id="A0A3D3RBB0"/>
<evidence type="ECO:0000313" key="1">
    <source>
        <dbReference type="EMBL" id="HCO25896.1"/>
    </source>
</evidence>
<sequence>MQLKYYKFDNHFDGVGVVPQHPTMGSDYDYDAPDSVHQLSFDSLPEFEPNFNSILLDDRAILTDLISSSPVKNCGWLVSGKLKAILDTFTLPLHQYFPVPVLHRGQKIPDYRWLQLPQAPVNIPPDAVYSDAEDLILACGALHDIALFCLYRPPRFVGCYVRQDLKNAIETAGITGGRFTTSRLFK</sequence>
<proteinExistence type="predicted"/>